<proteinExistence type="predicted"/>
<keyword evidence="2" id="KW-1185">Reference proteome</keyword>
<protein>
    <submittedName>
        <fullName evidence="1">Dit2 protein</fullName>
    </submittedName>
</protein>
<dbReference type="EMBL" id="MU003495">
    <property type="protein sequence ID" value="KAF2475879.1"/>
    <property type="molecule type" value="Genomic_DNA"/>
</dbReference>
<evidence type="ECO:0000313" key="2">
    <source>
        <dbReference type="Proteomes" id="UP000799755"/>
    </source>
</evidence>
<reference evidence="1" key="1">
    <citation type="journal article" date="2020" name="Stud. Mycol.">
        <title>101 Dothideomycetes genomes: a test case for predicting lifestyles and emergence of pathogens.</title>
        <authorList>
            <person name="Haridas S."/>
            <person name="Albert R."/>
            <person name="Binder M."/>
            <person name="Bloem J."/>
            <person name="Labutti K."/>
            <person name="Salamov A."/>
            <person name="Andreopoulos B."/>
            <person name="Baker S."/>
            <person name="Barry K."/>
            <person name="Bills G."/>
            <person name="Bluhm B."/>
            <person name="Cannon C."/>
            <person name="Castanera R."/>
            <person name="Culley D."/>
            <person name="Daum C."/>
            <person name="Ezra D."/>
            <person name="Gonzalez J."/>
            <person name="Henrissat B."/>
            <person name="Kuo A."/>
            <person name="Liang C."/>
            <person name="Lipzen A."/>
            <person name="Lutzoni F."/>
            <person name="Magnuson J."/>
            <person name="Mondo S."/>
            <person name="Nolan M."/>
            <person name="Ohm R."/>
            <person name="Pangilinan J."/>
            <person name="Park H.-J."/>
            <person name="Ramirez L."/>
            <person name="Alfaro M."/>
            <person name="Sun H."/>
            <person name="Tritt A."/>
            <person name="Yoshinaga Y."/>
            <person name="Zwiers L.-H."/>
            <person name="Turgeon B."/>
            <person name="Goodwin S."/>
            <person name="Spatafora J."/>
            <person name="Crous P."/>
            <person name="Grigoriev I."/>
        </authorList>
    </citation>
    <scope>NUCLEOTIDE SEQUENCE</scope>
    <source>
        <strain evidence="1">ATCC 200398</strain>
    </source>
</reference>
<sequence>MFYLVVAVVFLLFIITWGSYRVVAGYVVPPAHFPKNVPTIPFYYTLLPLLKEVDQEGLWHKYLKKPLTEHGAVKIYFGGAWNVLITRPTYIAQVFKQDDVFLKAGNHVKNPHSVLALYTGENIISSIGENWKRFSYIVKPGLQADVDTTIIVKNAEKLIKLLLDEQARKGAVIMSSPLQQYTLANLSEALLGSSFNTIGNPEAPMTKLQTEIKPHIFNPFYLNFPMLDHFKIASREEARRLVRKFKAELANIVLSGHHHKHPEGMDSSHLGCRLVTAYETGILNRYHFEQNCVSTFLAGHENPQILLLSMMRMLAEHQDLQVQLRQKILDLSPEDQLSASALANLPLLTSVIYETLRLYPPISQLLNRRTTEDVLLGDNILLQAGTYVGYNGYTTNRDKEFWGPDAEEFRPSRWGETIEDINSLFRRASSKSTFISFHGGKRTCLGIKFAMTGARLSMSMFLRNLEWQLDPTWPKKMTPAGPLMPKMLRLQFKKLEAMES</sequence>
<accession>A0ACB6R976</accession>
<dbReference type="Proteomes" id="UP000799755">
    <property type="component" value="Unassembled WGS sequence"/>
</dbReference>
<evidence type="ECO:0000313" key="1">
    <source>
        <dbReference type="EMBL" id="KAF2475879.1"/>
    </source>
</evidence>
<comment type="caution">
    <text evidence="1">The sequence shown here is derived from an EMBL/GenBank/DDBJ whole genome shotgun (WGS) entry which is preliminary data.</text>
</comment>
<name>A0ACB6R976_9PLEO</name>
<gene>
    <name evidence="1" type="ORF">BDR25DRAFT_379453</name>
</gene>
<organism evidence="1 2">
    <name type="scientific">Lindgomyces ingoldianus</name>
    <dbReference type="NCBI Taxonomy" id="673940"/>
    <lineage>
        <taxon>Eukaryota</taxon>
        <taxon>Fungi</taxon>
        <taxon>Dikarya</taxon>
        <taxon>Ascomycota</taxon>
        <taxon>Pezizomycotina</taxon>
        <taxon>Dothideomycetes</taxon>
        <taxon>Pleosporomycetidae</taxon>
        <taxon>Pleosporales</taxon>
        <taxon>Lindgomycetaceae</taxon>
        <taxon>Lindgomyces</taxon>
    </lineage>
</organism>